<dbReference type="SUPFAM" id="SSF49879">
    <property type="entry name" value="SMAD/FHA domain"/>
    <property type="match status" value="1"/>
</dbReference>
<dbReference type="PROSITE" id="PS50006">
    <property type="entry name" value="FHA_DOMAIN"/>
    <property type="match status" value="1"/>
</dbReference>
<organism evidence="3 4">
    <name type="scientific">Komagataella pastoris</name>
    <name type="common">Yeast</name>
    <name type="synonym">Pichia pastoris</name>
    <dbReference type="NCBI Taxonomy" id="4922"/>
    <lineage>
        <taxon>Eukaryota</taxon>
        <taxon>Fungi</taxon>
        <taxon>Dikarya</taxon>
        <taxon>Ascomycota</taxon>
        <taxon>Saccharomycotina</taxon>
        <taxon>Pichiomycetes</taxon>
        <taxon>Pichiales</taxon>
        <taxon>Pichiaceae</taxon>
        <taxon>Komagataella</taxon>
    </lineage>
</organism>
<evidence type="ECO:0000313" key="3">
    <source>
        <dbReference type="EMBL" id="ANZ74222.1"/>
    </source>
</evidence>
<reference evidence="3 4" key="1">
    <citation type="submission" date="2016-02" db="EMBL/GenBank/DDBJ databases">
        <title>Comparative genomic and transcriptomic foundation for Pichia pastoris.</title>
        <authorList>
            <person name="Love K.R."/>
            <person name="Shah K.A."/>
            <person name="Whittaker C.A."/>
            <person name="Wu J."/>
            <person name="Bartlett M.C."/>
            <person name="Ma D."/>
            <person name="Leeson R.L."/>
            <person name="Priest M."/>
            <person name="Young S.K."/>
            <person name="Love J.C."/>
        </authorList>
    </citation>
    <scope>NUCLEOTIDE SEQUENCE [LARGE SCALE GENOMIC DNA]</scope>
    <source>
        <strain evidence="3 4">ATCC 28485</strain>
    </source>
</reference>
<dbReference type="CDD" id="cd22699">
    <property type="entry name" value="FHA_PLM2-like"/>
    <property type="match status" value="1"/>
</dbReference>
<accession>A0A1B2J8C2</accession>
<proteinExistence type="predicted"/>
<evidence type="ECO:0000256" key="1">
    <source>
        <dbReference type="SAM" id="MobiDB-lite"/>
    </source>
</evidence>
<dbReference type="AlphaFoldDB" id="A0A1B2J8C2"/>
<dbReference type="Gene3D" id="2.60.200.20">
    <property type="match status" value="1"/>
</dbReference>
<dbReference type="InterPro" id="IPR008984">
    <property type="entry name" value="SMAD_FHA_dom_sf"/>
</dbReference>
<dbReference type="Proteomes" id="UP000094565">
    <property type="component" value="Chromosome 1"/>
</dbReference>
<gene>
    <name evidence="3" type="ORF">ATY40_BA7501199</name>
</gene>
<evidence type="ECO:0000259" key="2">
    <source>
        <dbReference type="PROSITE" id="PS50006"/>
    </source>
</evidence>
<dbReference type="Pfam" id="PF00498">
    <property type="entry name" value="FHA"/>
    <property type="match status" value="1"/>
</dbReference>
<feature type="region of interest" description="Disordered" evidence="1">
    <location>
        <begin position="273"/>
        <end position="317"/>
    </location>
</feature>
<keyword evidence="4" id="KW-1185">Reference proteome</keyword>
<evidence type="ECO:0000313" key="4">
    <source>
        <dbReference type="Proteomes" id="UP000094565"/>
    </source>
</evidence>
<dbReference type="EMBL" id="CP014584">
    <property type="protein sequence ID" value="ANZ74222.1"/>
    <property type="molecule type" value="Genomic_DNA"/>
</dbReference>
<sequence length="455" mass="51895">MFGVICVLFFAKEDVGCSFGLLIVCCCEAYVKRVSCIRVRIIKCLVKNSGIYQPSTTHMSYQFPPSSPVLEDKENIDPRPKVIETVEDDLVSDHLHEFYPTPNPSSTTGRHTEMNEAIPKSLVEVSEVIPEVTKQSVQEDVYETPVEETTPIIRIPSTGEEVSIGRSSKNDFKLSNNKQISRCHIQLSYDNDTDDLKVHVLGHNGVNVTIPYKLDVQFTEVNNEYKLSRYMIHDKFLTNFNMFKDETILFPYHEGVIFDIKGEVMKVIVDGARKRKAEKPPQTSSIPDRSSTQQTKSRAASPATPARKTKRATRDDNDQLLMAHLTDEEIDGFLEHVTKDDLHEISKILVNHLAFSRLQSTPLRDLQKVSQKIQALTKRQLRVILIKKIPCIGVIYRSGKDAAGELLDEEYYYDVDKDDDSGRVSLVNNLKGNSSIRNCRKQHKQYYWKKPTLKK</sequence>
<dbReference type="OrthoDB" id="5348546at2759"/>
<protein>
    <submittedName>
        <fullName evidence="3">BA75_01199T0</fullName>
    </submittedName>
</protein>
<name>A0A1B2J8C2_PICPA</name>
<feature type="compositionally biased region" description="Polar residues" evidence="1">
    <location>
        <begin position="281"/>
        <end position="298"/>
    </location>
</feature>
<dbReference type="InterPro" id="IPR000253">
    <property type="entry name" value="FHA_dom"/>
</dbReference>
<feature type="domain" description="FHA" evidence="2">
    <location>
        <begin position="162"/>
        <end position="209"/>
    </location>
</feature>